<name>A0A0R1GZ60_9LACO</name>
<reference evidence="1 2" key="1">
    <citation type="journal article" date="2015" name="Genome Announc.">
        <title>Expanding the biotechnology potential of lactobacilli through comparative genomics of 213 strains and associated genera.</title>
        <authorList>
            <person name="Sun Z."/>
            <person name="Harris H.M."/>
            <person name="McCann A."/>
            <person name="Guo C."/>
            <person name="Argimon S."/>
            <person name="Zhang W."/>
            <person name="Yang X."/>
            <person name="Jeffery I.B."/>
            <person name="Cooney J.C."/>
            <person name="Kagawa T.F."/>
            <person name="Liu W."/>
            <person name="Song Y."/>
            <person name="Salvetti E."/>
            <person name="Wrobel A."/>
            <person name="Rasinkangas P."/>
            <person name="Parkhill J."/>
            <person name="Rea M.C."/>
            <person name="O'Sullivan O."/>
            <person name="Ritari J."/>
            <person name="Douillard F.P."/>
            <person name="Paul Ross R."/>
            <person name="Yang R."/>
            <person name="Briner A.E."/>
            <person name="Felis G.E."/>
            <person name="de Vos W.M."/>
            <person name="Barrangou R."/>
            <person name="Klaenhammer T.R."/>
            <person name="Caufield P.W."/>
            <person name="Cui Y."/>
            <person name="Zhang H."/>
            <person name="O'Toole P.W."/>
        </authorList>
    </citation>
    <scope>NUCLEOTIDE SEQUENCE [LARGE SCALE GENOMIC DNA]</scope>
    <source>
        <strain evidence="1 2">DSM 20534</strain>
    </source>
</reference>
<accession>A0A0R1GZ60</accession>
<organism evidence="1 2">
    <name type="scientific">Amylolactobacillus amylotrophicus DSM 20534</name>
    <dbReference type="NCBI Taxonomy" id="1423722"/>
    <lineage>
        <taxon>Bacteria</taxon>
        <taxon>Bacillati</taxon>
        <taxon>Bacillota</taxon>
        <taxon>Bacilli</taxon>
        <taxon>Lactobacillales</taxon>
        <taxon>Lactobacillaceae</taxon>
        <taxon>Amylolactobacillus</taxon>
    </lineage>
</organism>
<comment type="caution">
    <text evidence="1">The sequence shown here is derived from an EMBL/GenBank/DDBJ whole genome shotgun (WGS) entry which is preliminary data.</text>
</comment>
<sequence>MNNDAFDYLLNYAWDKKIGYELTRELTPDSPSAAYPEEKLVIINMNWPNEKELPFQLAHEITHVTNGDDTQSKLYYHTTYKGKYGVEYKANIGGIELLVQYHFAEIEPESADIDQFIDAYAIPQYLRDYVIKETRDFYKIGE</sequence>
<keyword evidence="2" id="KW-1185">Reference proteome</keyword>
<gene>
    <name evidence="1" type="ORF">FC62_GL001431</name>
</gene>
<dbReference type="EMBL" id="AZCV01000006">
    <property type="protein sequence ID" value="KRK37315.1"/>
    <property type="molecule type" value="Genomic_DNA"/>
</dbReference>
<dbReference type="Proteomes" id="UP000050909">
    <property type="component" value="Unassembled WGS sequence"/>
</dbReference>
<protein>
    <recommendedName>
        <fullName evidence="3">IrrE N-terminal-like domain-containing protein</fullName>
    </recommendedName>
</protein>
<dbReference type="RefSeq" id="WP_056947055.1">
    <property type="nucleotide sequence ID" value="NZ_AZCV01000006.1"/>
</dbReference>
<evidence type="ECO:0000313" key="2">
    <source>
        <dbReference type="Proteomes" id="UP000050909"/>
    </source>
</evidence>
<proteinExistence type="predicted"/>
<dbReference type="PATRIC" id="fig|1423722.3.peg.1457"/>
<dbReference type="AlphaFoldDB" id="A0A0R1GZ60"/>
<evidence type="ECO:0008006" key="3">
    <source>
        <dbReference type="Google" id="ProtNLM"/>
    </source>
</evidence>
<evidence type="ECO:0000313" key="1">
    <source>
        <dbReference type="EMBL" id="KRK37315.1"/>
    </source>
</evidence>